<evidence type="ECO:0000313" key="4">
    <source>
        <dbReference type="Proteomes" id="UP000887568"/>
    </source>
</evidence>
<feature type="coiled-coil region" evidence="1">
    <location>
        <begin position="88"/>
        <end position="115"/>
    </location>
</feature>
<feature type="region of interest" description="Disordered" evidence="2">
    <location>
        <begin position="38"/>
        <end position="71"/>
    </location>
</feature>
<protein>
    <submittedName>
        <fullName evidence="3">Uncharacterized protein</fullName>
    </submittedName>
</protein>
<evidence type="ECO:0000256" key="1">
    <source>
        <dbReference type="SAM" id="Coils"/>
    </source>
</evidence>
<dbReference type="AlphaFoldDB" id="A0A913ZA42"/>
<accession>A0A913ZA42</accession>
<dbReference type="Pfam" id="PF14854">
    <property type="entry name" value="LURAP"/>
    <property type="match status" value="1"/>
</dbReference>
<dbReference type="EnsemblMetazoa" id="XM_038192715.1">
    <property type="protein sequence ID" value="XP_038048643.1"/>
    <property type="gene ID" value="LOC119722535"/>
</dbReference>
<feature type="compositionally biased region" description="Polar residues" evidence="2">
    <location>
        <begin position="260"/>
        <end position="271"/>
    </location>
</feature>
<reference evidence="3" key="1">
    <citation type="submission" date="2022-11" db="UniProtKB">
        <authorList>
            <consortium name="EnsemblMetazoa"/>
        </authorList>
    </citation>
    <scope>IDENTIFICATION</scope>
</reference>
<keyword evidence="1" id="KW-0175">Coiled coil</keyword>
<proteinExistence type="predicted"/>
<dbReference type="InterPro" id="IPR039499">
    <property type="entry name" value="LURA1/LRA25"/>
</dbReference>
<dbReference type="OrthoDB" id="6508726at2759"/>
<feature type="region of interest" description="Disordered" evidence="2">
    <location>
        <begin position="260"/>
        <end position="285"/>
    </location>
</feature>
<keyword evidence="4" id="KW-1185">Reference proteome</keyword>
<name>A0A913ZA42_PATMI</name>
<dbReference type="Proteomes" id="UP000887568">
    <property type="component" value="Unplaced"/>
</dbReference>
<dbReference type="InterPro" id="IPR037443">
    <property type="entry name" value="LURAP1"/>
</dbReference>
<dbReference type="PANTHER" id="PTHR33767:SF3">
    <property type="entry name" value="LEUCINE RICH ADAPTOR PROTEIN 1-LIKE"/>
    <property type="match status" value="1"/>
</dbReference>
<dbReference type="PANTHER" id="PTHR33767">
    <property type="entry name" value="LEUCINE RICH ADAPTOR PROTEIN 1-LIKE"/>
    <property type="match status" value="1"/>
</dbReference>
<evidence type="ECO:0000313" key="3">
    <source>
        <dbReference type="EnsemblMetazoa" id="XP_038048643.1"/>
    </source>
</evidence>
<sequence length="341" mass="38526">MEIDDREYVDELIRGMESKVGATIPECLSQPILAGWSSSYTGENGSSTPMKPGERQSGGEPDSGDEGPSKRELDAAGLISAFQNVSPIKRFTAKRQQMEDNCRKLRSDMNALRAMDVSLMKHFLAIYDAVEELRWMMESYDMSDSCESLALSSSVYESMEQIHEKWMTERRQWQSTSSRDLSTSWREDSRFNLHHVGRLNSTGSRRQDGRHQKYHGLSLQNISWRSPQQDMNQSFPQFSSGTSNFEMQRRSSVDHIPTLTTAQESPETSPMETRKRRSSSGGLELEVGVVEVNAEEGDQEKAAAADSKTAPVKKKFLFHSRSSPSFDTQLQWVEVTDTAII</sequence>
<dbReference type="GeneID" id="119722535"/>
<dbReference type="GO" id="GO:0043123">
    <property type="term" value="P:positive regulation of canonical NF-kappaB signal transduction"/>
    <property type="evidence" value="ECO:0007669"/>
    <property type="project" value="InterPro"/>
</dbReference>
<dbReference type="RefSeq" id="XP_038048643.1">
    <property type="nucleotide sequence ID" value="XM_038192715.1"/>
</dbReference>
<evidence type="ECO:0000256" key="2">
    <source>
        <dbReference type="SAM" id="MobiDB-lite"/>
    </source>
</evidence>
<dbReference type="OMA" id="KWMTERR"/>
<organism evidence="3 4">
    <name type="scientific">Patiria miniata</name>
    <name type="common">Bat star</name>
    <name type="synonym">Asterina miniata</name>
    <dbReference type="NCBI Taxonomy" id="46514"/>
    <lineage>
        <taxon>Eukaryota</taxon>
        <taxon>Metazoa</taxon>
        <taxon>Echinodermata</taxon>
        <taxon>Eleutherozoa</taxon>
        <taxon>Asterozoa</taxon>
        <taxon>Asteroidea</taxon>
        <taxon>Valvatacea</taxon>
        <taxon>Valvatida</taxon>
        <taxon>Asterinidae</taxon>
        <taxon>Patiria</taxon>
    </lineage>
</organism>
<feature type="compositionally biased region" description="Polar residues" evidence="2">
    <location>
        <begin position="38"/>
        <end position="49"/>
    </location>
</feature>